<protein>
    <submittedName>
        <fullName evidence="1">Uncharacterized protein</fullName>
    </submittedName>
</protein>
<evidence type="ECO:0000313" key="2">
    <source>
        <dbReference type="Proteomes" id="UP001141950"/>
    </source>
</evidence>
<comment type="caution">
    <text evidence="1">The sequence shown here is derived from an EMBL/GenBank/DDBJ whole genome shotgun (WGS) entry which is preliminary data.</text>
</comment>
<sequence>MELYFRDRFFSRGVTEIMDETGAAMGQLDLESSLTSSVSVYGPDAILRYAGSFRFFSSKWEVRDAAGTELGVLRYRLSFFSKRYEYDAGYRGVYEIEAEPFSKHYTVRDESGSEVASFEKISGWLEAGAFRLRNYSDRLDSYELVAVIMGVNGIHRQQSS</sequence>
<dbReference type="Proteomes" id="UP001141950">
    <property type="component" value="Unassembled WGS sequence"/>
</dbReference>
<keyword evidence="2" id="KW-1185">Reference proteome</keyword>
<name>A0A9X2MUJ3_9BACL</name>
<accession>A0A9X2MUJ3</accession>
<gene>
    <name evidence="1" type="ORF">NQZ67_22040</name>
</gene>
<organism evidence="1 2">
    <name type="scientific">Paenibacillus soyae</name>
    <dbReference type="NCBI Taxonomy" id="2969249"/>
    <lineage>
        <taxon>Bacteria</taxon>
        <taxon>Bacillati</taxon>
        <taxon>Bacillota</taxon>
        <taxon>Bacilli</taxon>
        <taxon>Bacillales</taxon>
        <taxon>Paenibacillaceae</taxon>
        <taxon>Paenibacillus</taxon>
    </lineage>
</organism>
<proteinExistence type="predicted"/>
<dbReference type="EMBL" id="JANIPJ010000018">
    <property type="protein sequence ID" value="MCR2806567.1"/>
    <property type="molecule type" value="Genomic_DNA"/>
</dbReference>
<dbReference type="AlphaFoldDB" id="A0A9X2MUJ3"/>
<evidence type="ECO:0000313" key="1">
    <source>
        <dbReference type="EMBL" id="MCR2806567.1"/>
    </source>
</evidence>
<reference evidence="1" key="1">
    <citation type="submission" date="2022-08" db="EMBL/GenBank/DDBJ databases">
        <title>The genomic sequence of strain Paenibacillus sp. SCIV0701.</title>
        <authorList>
            <person name="Zhao H."/>
        </authorList>
    </citation>
    <scope>NUCLEOTIDE SEQUENCE</scope>
    <source>
        <strain evidence="1">SCIV0701</strain>
    </source>
</reference>